<dbReference type="RefSeq" id="WP_129016157.1">
    <property type="nucleotide sequence ID" value="NZ_SDDZ01000002.1"/>
</dbReference>
<dbReference type="EMBL" id="SDDZ01000002">
    <property type="protein sequence ID" value="RXJ51160.1"/>
    <property type="molecule type" value="Genomic_DNA"/>
</dbReference>
<reference evidence="5 6" key="1">
    <citation type="submission" date="2019-01" db="EMBL/GenBank/DDBJ databases">
        <title>Genome sequence of the Antarctic species Gelidibacter gilvus ACAM 158(T).</title>
        <authorList>
            <person name="Bowman J.P."/>
        </authorList>
    </citation>
    <scope>NUCLEOTIDE SEQUENCE [LARGE SCALE GENOMIC DNA]</scope>
    <source>
        <strain evidence="5 6">IC158</strain>
    </source>
</reference>
<dbReference type="InterPro" id="IPR054364">
    <property type="entry name" value="Ca3427-like_PBP2"/>
</dbReference>
<evidence type="ECO:0000256" key="3">
    <source>
        <dbReference type="ARBA" id="ARBA00022729"/>
    </source>
</evidence>
<dbReference type="AlphaFoldDB" id="A0A4Q0XI82"/>
<feature type="domain" description="Ca3427-like PBP 2" evidence="4">
    <location>
        <begin position="93"/>
        <end position="180"/>
    </location>
</feature>
<dbReference type="CDD" id="cd13637">
    <property type="entry name" value="PBP2_Ca3427_like"/>
    <property type="match status" value="1"/>
</dbReference>
<dbReference type="SUPFAM" id="SSF53850">
    <property type="entry name" value="Periplasmic binding protein-like II"/>
    <property type="match status" value="1"/>
</dbReference>
<evidence type="ECO:0000313" key="5">
    <source>
        <dbReference type="EMBL" id="RXJ51160.1"/>
    </source>
</evidence>
<dbReference type="PANTHER" id="PTHR30024:SF47">
    <property type="entry name" value="TAURINE-BINDING PERIPLASMIC PROTEIN"/>
    <property type="match status" value="1"/>
</dbReference>
<dbReference type="Gene3D" id="3.40.190.10">
    <property type="entry name" value="Periplasmic binding protein-like II"/>
    <property type="match status" value="2"/>
</dbReference>
<accession>A0A4Q0XI82</accession>
<evidence type="ECO:0000256" key="1">
    <source>
        <dbReference type="ARBA" id="ARBA00004418"/>
    </source>
</evidence>
<comment type="similarity">
    <text evidence="2">Belongs to the bacterial solute-binding protein SsuA/TauA family.</text>
</comment>
<keyword evidence="6" id="KW-1185">Reference proteome</keyword>
<name>A0A4Q0XI82_9FLAO</name>
<dbReference type="Proteomes" id="UP000289792">
    <property type="component" value="Unassembled WGS sequence"/>
</dbReference>
<proteinExistence type="inferred from homology"/>
<dbReference type="GO" id="GO:0042597">
    <property type="term" value="C:periplasmic space"/>
    <property type="evidence" value="ECO:0007669"/>
    <property type="project" value="UniProtKB-SubCell"/>
</dbReference>
<dbReference type="PANTHER" id="PTHR30024">
    <property type="entry name" value="ALIPHATIC SULFONATES-BINDING PROTEIN-RELATED"/>
    <property type="match status" value="1"/>
</dbReference>
<evidence type="ECO:0000256" key="2">
    <source>
        <dbReference type="ARBA" id="ARBA00010742"/>
    </source>
</evidence>
<sequence length="284" mass="32327">MTTVKIGGVPEHFNLAWYLTLKNGEYKEENINLRWEDYPGGTGAMSEALRLGTIDMAVILTEGIVKDIAEGNPSKIVQVFVETPLIWGIHVAEGSEFKSIDDLKGKRCAISRYGSGSHLMAYINAENHDWDLDTDLKFEVIQDLDGAVKALSNGEADYFMWEKFMTKPIVDAGVFRHIGNCPTPWPCFVIAVRTEFLEANENIVKIILEIINNTTVDFKEIPSIDRMIANRYELQLEDVQEWLSLTEWSQSNLDEATVKKVQEKLIRLDILSEQKPYRKIVKDI</sequence>
<comment type="subcellular location">
    <subcellularLocation>
        <location evidence="1">Periplasm</location>
    </subcellularLocation>
</comment>
<evidence type="ECO:0000313" key="6">
    <source>
        <dbReference type="Proteomes" id="UP000289792"/>
    </source>
</evidence>
<evidence type="ECO:0000259" key="4">
    <source>
        <dbReference type="Pfam" id="PF22384"/>
    </source>
</evidence>
<organism evidence="5 6">
    <name type="scientific">Gelidibacter gilvus</name>
    <dbReference type="NCBI Taxonomy" id="59602"/>
    <lineage>
        <taxon>Bacteria</taxon>
        <taxon>Pseudomonadati</taxon>
        <taxon>Bacteroidota</taxon>
        <taxon>Flavobacteriia</taxon>
        <taxon>Flavobacteriales</taxon>
        <taxon>Flavobacteriaceae</taxon>
        <taxon>Gelidibacter</taxon>
    </lineage>
</organism>
<dbReference type="Pfam" id="PF22384">
    <property type="entry name" value="PBP2_Ca3427_like"/>
    <property type="match status" value="1"/>
</dbReference>
<comment type="caution">
    <text evidence="5">The sequence shown here is derived from an EMBL/GenBank/DDBJ whole genome shotgun (WGS) entry which is preliminary data.</text>
</comment>
<gene>
    <name evidence="5" type="ORF">ESZ48_04605</name>
</gene>
<keyword evidence="3" id="KW-0732">Signal</keyword>
<protein>
    <submittedName>
        <fullName evidence="5">ABC transporter substrate-binding protein</fullName>
    </submittedName>
</protein>
<dbReference type="OrthoDB" id="6191474at2"/>